<proteinExistence type="predicted"/>
<comment type="caution">
    <text evidence="3">The sequence shown here is derived from an EMBL/GenBank/DDBJ whole genome shotgun (WGS) entry which is preliminary data.</text>
</comment>
<feature type="transmembrane region" description="Helical" evidence="2">
    <location>
        <begin position="12"/>
        <end position="29"/>
    </location>
</feature>
<evidence type="ECO:0000313" key="3">
    <source>
        <dbReference type="EMBL" id="CAE7343752.1"/>
    </source>
</evidence>
<keyword evidence="4" id="KW-1185">Reference proteome</keyword>
<keyword evidence="2" id="KW-0472">Membrane</keyword>
<accession>A0A812PBH5</accession>
<dbReference type="Proteomes" id="UP000604046">
    <property type="component" value="Unassembled WGS sequence"/>
</dbReference>
<evidence type="ECO:0000256" key="1">
    <source>
        <dbReference type="SAM" id="MobiDB-lite"/>
    </source>
</evidence>
<organism evidence="3 4">
    <name type="scientific">Symbiodinium natans</name>
    <dbReference type="NCBI Taxonomy" id="878477"/>
    <lineage>
        <taxon>Eukaryota</taxon>
        <taxon>Sar</taxon>
        <taxon>Alveolata</taxon>
        <taxon>Dinophyceae</taxon>
        <taxon>Suessiales</taxon>
        <taxon>Symbiodiniaceae</taxon>
        <taxon>Symbiodinium</taxon>
    </lineage>
</organism>
<dbReference type="AlphaFoldDB" id="A0A812PBH5"/>
<dbReference type="PANTHER" id="PTHR34407:SF1">
    <property type="entry name" value="SGNH HYDROLASE-TYPE ESTERASE DOMAIN-CONTAINING PROTEIN"/>
    <property type="match status" value="1"/>
</dbReference>
<evidence type="ECO:0000313" key="4">
    <source>
        <dbReference type="Proteomes" id="UP000604046"/>
    </source>
</evidence>
<dbReference type="EMBL" id="CAJNDS010002130">
    <property type="protein sequence ID" value="CAE7343752.1"/>
    <property type="molecule type" value="Genomic_DNA"/>
</dbReference>
<keyword evidence="2" id="KW-1133">Transmembrane helix</keyword>
<protein>
    <submittedName>
        <fullName evidence="3">Uncharacterized protein</fullName>
    </submittedName>
</protein>
<keyword evidence="2" id="KW-0812">Transmembrane</keyword>
<feature type="compositionally biased region" description="Basic and acidic residues" evidence="1">
    <location>
        <begin position="44"/>
        <end position="53"/>
    </location>
</feature>
<gene>
    <name evidence="3" type="ORF">SNAT2548_LOCUS18008</name>
</gene>
<dbReference type="OrthoDB" id="427648at2759"/>
<evidence type="ECO:0000256" key="2">
    <source>
        <dbReference type="SAM" id="Phobius"/>
    </source>
</evidence>
<dbReference type="PANTHER" id="PTHR34407">
    <property type="entry name" value="EXPRESSED PROTEIN"/>
    <property type="match status" value="1"/>
</dbReference>
<name>A0A812PBH5_9DINO</name>
<feature type="region of interest" description="Disordered" evidence="1">
    <location>
        <begin position="44"/>
        <end position="64"/>
    </location>
</feature>
<sequence>MVDPTRSCGRCGPHVVLIAAVPLVAWMYLQGAFRIPNARNSEEAKAAHLRESETSQPPQPGPAPFSEFQGTVSTLFTESALHALPAALPLHHQSRPAPETLWRPEDYQSFPVLPDEVWRASRNLSSAAAEERLQALLLRLASGQTARLQVYGGSMTFGEGCCPRKNRTCLSKRTSCSWSTDFVHRLRQAFPSSSVELDLHARGGCDAACSLQEMAMTQASASVAPDWILLDFGQNGWGRRSTMEQFIRLIHLFLPLTLVTIVFTKDILPDPKPLRCKRCSDGLQQLMQIALHYGPYGVSLLSYDLAMQQYAKKSGENAMELMWPTINFNERHHPAWSTHALFADMLVSWCNEQLPLLERAPAVSRSRLAQLTPQLRKNPSLHSDDEWIRPTHPALTLATLEICIMPLTAHIARSPNPESPEMSSHKEWRLYEDRPAKPGWITNGTDEQLTFNMNISARPKIIVQYLRSYENVGQAEMSIESAWTWESPQLPNTHNASRFLLRALWEHRLSLTESLVFRPGRRGRPRRGGREGAAVSFRLEQGQVRLQVAEGPEKEQSEEWVPVRFPAINIVELQRPVNRPAERRRQVRNSFRRDAGGIRDRARELCRLLLELRHQPPRKAEAAPDDALGLDLRPPAEVRAQCEIPKMRGETFRLCSCGMWRHVHRGRRPEETRVPPALAWDPVLGSLLEGPDRLDGSSGLLRAVESRHGRGPAAGKVRSVNHLLYMANAWTWAGQTLKVDAQFFTHLREGVEAIWSEQRATRSRLSKLAVQLAWLTTTPSLALNPEAFEAFLKELYELADKLPFPSNSNIKSRRAKEAEEIKVNLFGKKIPARKALRRPAERKVRVQLGSFRKGYATRRLFAWWTYARLIEQKPGIISERLFTKEECLCSGGVLLPALLRARPPPQEFRELAWRLLSAMPGIGGLALEDLLQLPEVLGHSWATYELLVGFGLDGLQVQLRTMLAYLALHLWEKLEPGEVRLRQRLASDVCQLLPCIFRLPCGPEPVDGPLHLFVKLMPARRQPAQAIRVDLSRSLVQAAPGRAEPFLRLEAQLECLAGLLENYPRDEHLWQLLLAALADEDTLLRQPAVRCVWARPRAARWAESFFRRPTPLHLRGLPDGVYRAWLLLVSFLPNGRVCVPILRETMRQQQQLQPGALSAGERAPWPEGLLEELRAKVSAIPGAWVPEDVVAGLVRQLTGVNIQV</sequence>
<dbReference type="SUPFAM" id="SSF52266">
    <property type="entry name" value="SGNH hydrolase"/>
    <property type="match status" value="1"/>
</dbReference>
<reference evidence="3" key="1">
    <citation type="submission" date="2021-02" db="EMBL/GenBank/DDBJ databases">
        <authorList>
            <person name="Dougan E. K."/>
            <person name="Rhodes N."/>
            <person name="Thang M."/>
            <person name="Chan C."/>
        </authorList>
    </citation>
    <scope>NUCLEOTIDE SEQUENCE</scope>
</reference>